<evidence type="ECO:0000259" key="2">
    <source>
        <dbReference type="Pfam" id="PF18651"/>
    </source>
</evidence>
<reference evidence="5" key="1">
    <citation type="journal article" date="2019" name="Int. J. Syst. Evol. Microbiol.">
        <title>The Global Catalogue of Microorganisms (GCM) 10K type strain sequencing project: providing services to taxonomists for standard genome sequencing and annotation.</title>
        <authorList>
            <consortium name="The Broad Institute Genomics Platform"/>
            <consortium name="The Broad Institute Genome Sequencing Center for Infectious Disease"/>
            <person name="Wu L."/>
            <person name="Ma J."/>
        </authorList>
    </citation>
    <scope>NUCLEOTIDE SEQUENCE [LARGE SCALE GENOMIC DNA]</scope>
    <source>
        <strain evidence="5">KCTC 52298</strain>
    </source>
</reference>
<evidence type="ECO:0000313" key="4">
    <source>
        <dbReference type="EMBL" id="MFD2554039.1"/>
    </source>
</evidence>
<evidence type="ECO:0000256" key="1">
    <source>
        <dbReference type="SAM" id="MobiDB-lite"/>
    </source>
</evidence>
<dbReference type="Pfam" id="PF20009">
    <property type="entry name" value="GEVED"/>
    <property type="match status" value="1"/>
</dbReference>
<accession>A0ABW5KYN8</accession>
<keyword evidence="5" id="KW-1185">Reference proteome</keyword>
<protein>
    <submittedName>
        <fullName evidence="4">CshA/CshB family fibrillar adhesin-related protein</fullName>
    </submittedName>
</protein>
<dbReference type="RefSeq" id="WP_210355771.1">
    <property type="nucleotide sequence ID" value="NZ_JAEQMU010000005.1"/>
</dbReference>
<evidence type="ECO:0000259" key="3">
    <source>
        <dbReference type="Pfam" id="PF20009"/>
    </source>
</evidence>
<dbReference type="Pfam" id="PF18651">
    <property type="entry name" value="CshA_NR2"/>
    <property type="match status" value="1"/>
</dbReference>
<comment type="caution">
    <text evidence="4">The sequence shown here is derived from an EMBL/GenBank/DDBJ whole genome shotgun (WGS) entry which is preliminary data.</text>
</comment>
<sequence>MIKTILKSNTFFTLFFFILFVPRALKAQCYKENTIKASVAQGGESLNRDKVLWLNWGGQGDVGYPYGKAGEPLSVGAVSRASIPLGEGKYLCIEAEITEIQNTNGSEAKDRAIESYIPGTYVGNGDDSGDFLDILYNIGGARTADNKPLNKMVSGIRNTNPGGGAIITIACKAAIDGTPIRLPGMVVADAESLAGSMDKKGEPQREYIYAEALGSWHVVEVQKNLNAGPYNIRKENGLNGKQTIKFLGGNDKKTGAVAFLAFNEQAYEKRSLSVSFKATLKGGGLTALALGLLRPSIDLGDAPASYGSPIHLLQNLAFTNDHIASVSSSATEKEKVEKTVDINTKDYEAGVLEMTKGSYLGSTPPDGDNGAMFSKDALGDDKSPVENPLLNEEDAWPEKYRRFSYKQYYMPGNTIEAKIPYKGAKKGSRVMGWIDFDLNGRFDDSERAVAVINGSGDGEVVLQWEVPVLRKPYSTYVRLRYFDVSEGEISSPVDNVNFGEVEDHRIYILGPSLINPNIPSKTKR</sequence>
<feature type="region of interest" description="Disordered" evidence="1">
    <location>
        <begin position="361"/>
        <end position="389"/>
    </location>
</feature>
<gene>
    <name evidence="4" type="ORF">ACFSQW_06545</name>
</gene>
<dbReference type="EMBL" id="JBHULD010000007">
    <property type="protein sequence ID" value="MFD2554039.1"/>
    <property type="molecule type" value="Genomic_DNA"/>
</dbReference>
<feature type="domain" description="Surface adhesin CshA non-repetitive" evidence="2">
    <location>
        <begin position="49"/>
        <end position="292"/>
    </location>
</feature>
<name>A0ABW5KYN8_9SPHI</name>
<dbReference type="InterPro" id="IPR040683">
    <property type="entry name" value="CshA_NR2"/>
</dbReference>
<proteinExistence type="predicted"/>
<dbReference type="Proteomes" id="UP001597440">
    <property type="component" value="Unassembled WGS sequence"/>
</dbReference>
<feature type="domain" description="GEVED" evidence="3">
    <location>
        <begin position="430"/>
        <end position="506"/>
    </location>
</feature>
<organism evidence="4 5">
    <name type="scientific">Sphingobacterium tabacisoli</name>
    <dbReference type="NCBI Taxonomy" id="2044855"/>
    <lineage>
        <taxon>Bacteria</taxon>
        <taxon>Pseudomonadati</taxon>
        <taxon>Bacteroidota</taxon>
        <taxon>Sphingobacteriia</taxon>
        <taxon>Sphingobacteriales</taxon>
        <taxon>Sphingobacteriaceae</taxon>
        <taxon>Sphingobacterium</taxon>
    </lineage>
</organism>
<evidence type="ECO:0000313" key="5">
    <source>
        <dbReference type="Proteomes" id="UP001597440"/>
    </source>
</evidence>
<dbReference type="InterPro" id="IPR045474">
    <property type="entry name" value="GEVED"/>
</dbReference>